<dbReference type="InterPro" id="IPR035897">
    <property type="entry name" value="Toll_tir_struct_dom_sf"/>
</dbReference>
<organism evidence="1 2">
    <name type="scientific">Hyunsoonleella pacifica</name>
    <dbReference type="NCBI Taxonomy" id="1080224"/>
    <lineage>
        <taxon>Bacteria</taxon>
        <taxon>Pseudomonadati</taxon>
        <taxon>Bacteroidota</taxon>
        <taxon>Flavobacteriia</taxon>
        <taxon>Flavobacteriales</taxon>
        <taxon>Flavobacteriaceae</taxon>
    </lineage>
</organism>
<dbReference type="EMBL" id="SIRS01000001">
    <property type="protein sequence ID" value="TBN18978.1"/>
    <property type="molecule type" value="Genomic_DNA"/>
</dbReference>
<name>A0A4Q9FS89_9FLAO</name>
<accession>A0A4Q9FS89</accession>
<comment type="caution">
    <text evidence="1">The sequence shown here is derived from an EMBL/GenBank/DDBJ whole genome shotgun (WGS) entry which is preliminary data.</text>
</comment>
<gene>
    <name evidence="1" type="ORF">EYD46_02625</name>
</gene>
<sequence length="158" mass="17887">MNNKVAFISYALRDSEQFVLTLLSNLLREEGYSINSSYDDYMHIVQMSTHNSILKSSLFIGLITQYGDRNQNVFNEWQVAVENDVPNLLLIEDSVNIASELLNHNNLVRFNRNYPNQQIENIKARIKNAKGKSENNSALGWLLGGIAAVAIIKLLSDE</sequence>
<protein>
    <recommendedName>
        <fullName evidence="3">TIR domain-containing protein</fullName>
    </recommendedName>
</protein>
<dbReference type="OrthoDB" id="833147at2"/>
<proteinExistence type="predicted"/>
<keyword evidence="2" id="KW-1185">Reference proteome</keyword>
<dbReference type="AlphaFoldDB" id="A0A4Q9FS89"/>
<dbReference type="SUPFAM" id="SSF52200">
    <property type="entry name" value="Toll/Interleukin receptor TIR domain"/>
    <property type="match status" value="1"/>
</dbReference>
<dbReference type="RefSeq" id="WP_130935493.1">
    <property type="nucleotide sequence ID" value="NZ_BMEE01000001.1"/>
</dbReference>
<evidence type="ECO:0000313" key="2">
    <source>
        <dbReference type="Proteomes" id="UP000292372"/>
    </source>
</evidence>
<dbReference type="Proteomes" id="UP000292372">
    <property type="component" value="Unassembled WGS sequence"/>
</dbReference>
<evidence type="ECO:0008006" key="3">
    <source>
        <dbReference type="Google" id="ProtNLM"/>
    </source>
</evidence>
<evidence type="ECO:0000313" key="1">
    <source>
        <dbReference type="EMBL" id="TBN18978.1"/>
    </source>
</evidence>
<reference evidence="1 2" key="1">
    <citation type="journal article" date="2015" name="Int. J. Syst. Evol. Microbiol.">
        <title>Hyunsoonleella pacifica sp. nov., isolated from seawater of South Pacific Gyre.</title>
        <authorList>
            <person name="Gao X."/>
            <person name="Zhang Z."/>
            <person name="Dai X."/>
            <person name="Zhang X.H."/>
        </authorList>
    </citation>
    <scope>NUCLEOTIDE SEQUENCE [LARGE SCALE GENOMIC DNA]</scope>
    <source>
        <strain evidence="1 2">SW033</strain>
    </source>
</reference>